<protein>
    <submittedName>
        <fullName evidence="5">Aldo-keto reductase</fullName>
    </submittedName>
</protein>
<dbReference type="GeneID" id="90035542"/>
<dbReference type="PANTHER" id="PTHR43364:SF9">
    <property type="entry name" value="OXIDOREDUCTASE"/>
    <property type="match status" value="1"/>
</dbReference>
<evidence type="ECO:0000259" key="4">
    <source>
        <dbReference type="Pfam" id="PF00248"/>
    </source>
</evidence>
<comment type="caution">
    <text evidence="5">The sequence shown here is derived from an EMBL/GenBank/DDBJ whole genome shotgun (WGS) entry which is preliminary data.</text>
</comment>
<gene>
    <name evidence="5" type="ORF">BZA70DRAFT_190687</name>
</gene>
<dbReference type="CDD" id="cd19079">
    <property type="entry name" value="AKR_EcYajO-like"/>
    <property type="match status" value="1"/>
</dbReference>
<dbReference type="InterPro" id="IPR023210">
    <property type="entry name" value="NADP_OxRdtase_dom"/>
</dbReference>
<sequence>MAKVEYRKMGKSGLRVSVPILGMMSMGSSEWEPWVLDKEDALPILKKAYDLGVTTWDTANAYSNGESEILIREAIERYNIPREELTIMTKIYYPVPKQKKLGEAFLVDLRQDPKFVNQFGLSRGAIFKQVDACLERLGTGYIDLLQIHRIDKAVDAEEVMEALNDLVRSGKVRYIGASSMWTYEFMRLQNIADLRGWTKFVSMQNIYNLVYREEEREMIPYCRASGVGLMPWSPLHQGVLARPLAATEAKAGESARAQGTGVFKQYEPDESGKEIVRRVEEVARKRGWSMAVTALVWVKMKTVAPVVGINSVKRLQEAVEIADKELTDEEQRYLEEAYRPQAVFGHF</sequence>
<evidence type="ECO:0000256" key="2">
    <source>
        <dbReference type="ARBA" id="ARBA00022857"/>
    </source>
</evidence>
<keyword evidence="2" id="KW-0521">NADP</keyword>
<evidence type="ECO:0000313" key="6">
    <source>
        <dbReference type="Proteomes" id="UP001498771"/>
    </source>
</evidence>
<dbReference type="Gene3D" id="3.20.20.100">
    <property type="entry name" value="NADP-dependent oxidoreductase domain"/>
    <property type="match status" value="1"/>
</dbReference>
<organism evidence="5 6">
    <name type="scientific">Myxozyma melibiosi</name>
    <dbReference type="NCBI Taxonomy" id="54550"/>
    <lineage>
        <taxon>Eukaryota</taxon>
        <taxon>Fungi</taxon>
        <taxon>Dikarya</taxon>
        <taxon>Ascomycota</taxon>
        <taxon>Saccharomycotina</taxon>
        <taxon>Lipomycetes</taxon>
        <taxon>Lipomycetales</taxon>
        <taxon>Lipomycetaceae</taxon>
        <taxon>Myxozyma</taxon>
    </lineage>
</organism>
<accession>A0ABR1F3F3</accession>
<dbReference type="InterPro" id="IPR050523">
    <property type="entry name" value="AKR_Detox_Biosynth"/>
</dbReference>
<reference evidence="5 6" key="1">
    <citation type="submission" date="2024-03" db="EMBL/GenBank/DDBJ databases">
        <title>Genome-scale model development and genomic sequencing of the oleaginous clade Lipomyces.</title>
        <authorList>
            <consortium name="Lawrence Berkeley National Laboratory"/>
            <person name="Czajka J.J."/>
            <person name="Han Y."/>
            <person name="Kim J."/>
            <person name="Mondo S.J."/>
            <person name="Hofstad B.A."/>
            <person name="Robles A."/>
            <person name="Haridas S."/>
            <person name="Riley R."/>
            <person name="LaButti K."/>
            <person name="Pangilinan J."/>
            <person name="Andreopoulos W."/>
            <person name="Lipzen A."/>
            <person name="Yan J."/>
            <person name="Wang M."/>
            <person name="Ng V."/>
            <person name="Grigoriev I.V."/>
            <person name="Spatafora J.W."/>
            <person name="Magnuson J.K."/>
            <person name="Baker S.E."/>
            <person name="Pomraning K.R."/>
        </authorList>
    </citation>
    <scope>NUCLEOTIDE SEQUENCE [LARGE SCALE GENOMIC DNA]</scope>
    <source>
        <strain evidence="5 6">Phaff 52-87</strain>
    </source>
</reference>
<evidence type="ECO:0000313" key="5">
    <source>
        <dbReference type="EMBL" id="KAK7204370.1"/>
    </source>
</evidence>
<feature type="domain" description="NADP-dependent oxidoreductase" evidence="4">
    <location>
        <begin position="20"/>
        <end position="338"/>
    </location>
</feature>
<dbReference type="PANTHER" id="PTHR43364">
    <property type="entry name" value="NADH-SPECIFIC METHYLGLYOXAL REDUCTASE-RELATED"/>
    <property type="match status" value="1"/>
</dbReference>
<dbReference type="InterPro" id="IPR036812">
    <property type="entry name" value="NAD(P)_OxRdtase_dom_sf"/>
</dbReference>
<name>A0ABR1F3F3_9ASCO</name>
<dbReference type="EMBL" id="JBBJBU010000008">
    <property type="protein sequence ID" value="KAK7204370.1"/>
    <property type="molecule type" value="Genomic_DNA"/>
</dbReference>
<keyword evidence="3" id="KW-0560">Oxidoreductase</keyword>
<evidence type="ECO:0000256" key="3">
    <source>
        <dbReference type="ARBA" id="ARBA00023002"/>
    </source>
</evidence>
<dbReference type="SUPFAM" id="SSF51430">
    <property type="entry name" value="NAD(P)-linked oxidoreductase"/>
    <property type="match status" value="1"/>
</dbReference>
<dbReference type="Pfam" id="PF00248">
    <property type="entry name" value="Aldo_ket_red"/>
    <property type="match status" value="1"/>
</dbReference>
<comment type="similarity">
    <text evidence="1">Belongs to the aldo/keto reductase family.</text>
</comment>
<dbReference type="Proteomes" id="UP001498771">
    <property type="component" value="Unassembled WGS sequence"/>
</dbReference>
<dbReference type="RefSeq" id="XP_064767403.1">
    <property type="nucleotide sequence ID" value="XM_064910030.1"/>
</dbReference>
<keyword evidence="6" id="KW-1185">Reference proteome</keyword>
<evidence type="ECO:0000256" key="1">
    <source>
        <dbReference type="ARBA" id="ARBA00007905"/>
    </source>
</evidence>
<proteinExistence type="inferred from homology"/>